<evidence type="ECO:0000256" key="7">
    <source>
        <dbReference type="ARBA" id="ARBA00023065"/>
    </source>
</evidence>
<evidence type="ECO:0000256" key="2">
    <source>
        <dbReference type="ARBA" id="ARBA00011233"/>
    </source>
</evidence>
<evidence type="ECO:0000256" key="5">
    <source>
        <dbReference type="ARBA" id="ARBA00022692"/>
    </source>
</evidence>
<keyword evidence="6 11" id="KW-0732">Signal</keyword>
<dbReference type="InterPro" id="IPR002299">
    <property type="entry name" value="Porin_Neis"/>
</dbReference>
<evidence type="ECO:0000256" key="4">
    <source>
        <dbReference type="ARBA" id="ARBA00022452"/>
    </source>
</evidence>
<proteinExistence type="predicted"/>
<reference evidence="13 14" key="1">
    <citation type="submission" date="2023-11" db="EMBL/GenBank/DDBJ databases">
        <title>MicrobeMod: A computational toolkit for identifying prokaryotic methylation and restriction-modification with nanopore sequencing.</title>
        <authorList>
            <person name="Crits-Christoph A."/>
            <person name="Kang S.C."/>
            <person name="Lee H."/>
            <person name="Ostrov N."/>
        </authorList>
    </citation>
    <scope>NUCLEOTIDE SEQUENCE [LARGE SCALE GENOMIC DNA]</scope>
    <source>
        <strain evidence="13 14">ATCC 25935</strain>
    </source>
</reference>
<keyword evidence="3" id="KW-0813">Transport</keyword>
<dbReference type="RefSeq" id="WP_019922446.1">
    <property type="nucleotide sequence ID" value="NZ_CP140152.1"/>
</dbReference>
<keyword evidence="4" id="KW-1134">Transmembrane beta strand</keyword>
<dbReference type="PRINTS" id="PR00182">
    <property type="entry name" value="ECOLNEIPORIN"/>
</dbReference>
<evidence type="ECO:0000313" key="13">
    <source>
        <dbReference type="EMBL" id="WQH06464.1"/>
    </source>
</evidence>
<dbReference type="Proteomes" id="UP001326110">
    <property type="component" value="Chromosome"/>
</dbReference>
<evidence type="ECO:0000256" key="3">
    <source>
        <dbReference type="ARBA" id="ARBA00022448"/>
    </source>
</evidence>
<comment type="subcellular location">
    <subcellularLocation>
        <location evidence="1">Cell outer membrane</location>
        <topology evidence="1">Multi-pass membrane protein</topology>
    </subcellularLocation>
</comment>
<feature type="signal peptide" evidence="11">
    <location>
        <begin position="1"/>
        <end position="23"/>
    </location>
</feature>
<dbReference type="PANTHER" id="PTHR34501:SF9">
    <property type="entry name" value="MAJOR OUTER MEMBRANE PROTEIN P.IA"/>
    <property type="match status" value="1"/>
</dbReference>
<keyword evidence="14" id="KW-1185">Reference proteome</keyword>
<keyword evidence="7" id="KW-0406">Ion transport</keyword>
<evidence type="ECO:0000256" key="10">
    <source>
        <dbReference type="ARBA" id="ARBA00023237"/>
    </source>
</evidence>
<accession>A0ABZ0Y345</accession>
<dbReference type="PROSITE" id="PS51257">
    <property type="entry name" value="PROKAR_LIPOPROTEIN"/>
    <property type="match status" value="1"/>
</dbReference>
<evidence type="ECO:0000259" key="12">
    <source>
        <dbReference type="Pfam" id="PF13609"/>
    </source>
</evidence>
<keyword evidence="8" id="KW-0626">Porin</keyword>
<evidence type="ECO:0000256" key="6">
    <source>
        <dbReference type="ARBA" id="ARBA00022729"/>
    </source>
</evidence>
<dbReference type="InterPro" id="IPR050298">
    <property type="entry name" value="Gram-neg_bact_OMP"/>
</dbReference>
<dbReference type="PRINTS" id="PR00184">
    <property type="entry name" value="NEISSPPORIN"/>
</dbReference>
<keyword evidence="9" id="KW-0472">Membrane</keyword>
<gene>
    <name evidence="13" type="ORF">SR858_09115</name>
</gene>
<sequence>MKQTHNLILGGMLLSGACGIAAAQTGNSNVSIYGIVDVAVTRVDHLPGGAKTYMRSGPKDGNRIGFQGSEDLGGGTKAIFKLEAGLNTDDGTAGQAGSLFNRAAFIGLTNNKLGTLTMGRQYSSYFDALNALGPVPIVTGSAGDHPGDIDGFDITIRHNNSIKYTSPTMHGFTGSAMVASGEQAGHTGSGGSAAASVKFDGSQWHHALGYQLLKNGPNQLNWDATTAGSFSKSPVNAGYLSARDIQFLAAGTRYQMGAVSLGGSVSNVQYTPNATSVFRDKAIFNTGALLAQWQTSTPWLLGAGYTYTQANRANGITDGARYRQFALQQAYWFTKRTSVYFLEAVQRASGQTLAANGRTVIDADAVIGTSQAGLVGDGAHQTMFSIGLRHSF</sequence>
<feature type="chain" id="PRO_5047550045" evidence="11">
    <location>
        <begin position="24"/>
        <end position="392"/>
    </location>
</feature>
<dbReference type="InterPro" id="IPR023614">
    <property type="entry name" value="Porin_dom_sf"/>
</dbReference>
<keyword evidence="5" id="KW-0812">Transmembrane</keyword>
<evidence type="ECO:0000256" key="8">
    <source>
        <dbReference type="ARBA" id="ARBA00023114"/>
    </source>
</evidence>
<dbReference type="SUPFAM" id="SSF56935">
    <property type="entry name" value="Porins"/>
    <property type="match status" value="1"/>
</dbReference>
<evidence type="ECO:0000256" key="11">
    <source>
        <dbReference type="SAM" id="SignalP"/>
    </source>
</evidence>
<dbReference type="InterPro" id="IPR001702">
    <property type="entry name" value="Porin_Gram-ve"/>
</dbReference>
<dbReference type="Gene3D" id="2.40.160.10">
    <property type="entry name" value="Porin"/>
    <property type="match status" value="1"/>
</dbReference>
<feature type="domain" description="Porin" evidence="12">
    <location>
        <begin position="14"/>
        <end position="341"/>
    </location>
</feature>
<dbReference type="CDD" id="cd00342">
    <property type="entry name" value="gram_neg_porins"/>
    <property type="match status" value="1"/>
</dbReference>
<dbReference type="Pfam" id="PF13609">
    <property type="entry name" value="Porin_4"/>
    <property type="match status" value="1"/>
</dbReference>
<dbReference type="InterPro" id="IPR033900">
    <property type="entry name" value="Gram_neg_porin_domain"/>
</dbReference>
<protein>
    <submittedName>
        <fullName evidence="13">Porin</fullName>
    </submittedName>
</protein>
<evidence type="ECO:0000313" key="14">
    <source>
        <dbReference type="Proteomes" id="UP001326110"/>
    </source>
</evidence>
<dbReference type="PANTHER" id="PTHR34501">
    <property type="entry name" value="PROTEIN YDDL-RELATED"/>
    <property type="match status" value="1"/>
</dbReference>
<comment type="subunit">
    <text evidence="2">Homotrimer.</text>
</comment>
<evidence type="ECO:0000256" key="1">
    <source>
        <dbReference type="ARBA" id="ARBA00004571"/>
    </source>
</evidence>
<evidence type="ECO:0000256" key="9">
    <source>
        <dbReference type="ARBA" id="ARBA00023136"/>
    </source>
</evidence>
<name>A0ABZ0Y345_9BURK</name>
<organism evidence="13 14">
    <name type="scientific">Duganella zoogloeoides</name>
    <dbReference type="NCBI Taxonomy" id="75659"/>
    <lineage>
        <taxon>Bacteria</taxon>
        <taxon>Pseudomonadati</taxon>
        <taxon>Pseudomonadota</taxon>
        <taxon>Betaproteobacteria</taxon>
        <taxon>Burkholderiales</taxon>
        <taxon>Oxalobacteraceae</taxon>
        <taxon>Telluria group</taxon>
        <taxon>Duganella</taxon>
    </lineage>
</organism>
<keyword evidence="10" id="KW-0998">Cell outer membrane</keyword>
<dbReference type="EMBL" id="CP140152">
    <property type="protein sequence ID" value="WQH06464.1"/>
    <property type="molecule type" value="Genomic_DNA"/>
</dbReference>